<evidence type="ECO:0000313" key="2">
    <source>
        <dbReference type="Proteomes" id="UP000270094"/>
    </source>
</evidence>
<gene>
    <name evidence="1" type="ORF">SVUK_LOCUS20272</name>
</gene>
<dbReference type="EMBL" id="UYYB01138350">
    <property type="protein sequence ID" value="VDM85274.1"/>
    <property type="molecule type" value="Genomic_DNA"/>
</dbReference>
<accession>A0A3P7K1V0</accession>
<keyword evidence="2" id="KW-1185">Reference proteome</keyword>
<reference evidence="1 2" key="1">
    <citation type="submission" date="2018-11" db="EMBL/GenBank/DDBJ databases">
        <authorList>
            <consortium name="Pathogen Informatics"/>
        </authorList>
    </citation>
    <scope>NUCLEOTIDE SEQUENCE [LARGE SCALE GENOMIC DNA]</scope>
</reference>
<dbReference type="AlphaFoldDB" id="A0A3P7K1V0"/>
<evidence type="ECO:0000313" key="1">
    <source>
        <dbReference type="EMBL" id="VDM85274.1"/>
    </source>
</evidence>
<dbReference type="Proteomes" id="UP000270094">
    <property type="component" value="Unassembled WGS sequence"/>
</dbReference>
<protein>
    <submittedName>
        <fullName evidence="1">Uncharacterized protein</fullName>
    </submittedName>
</protein>
<name>A0A3P7K1V0_STRVU</name>
<sequence length="59" mass="6830">MQEVLKASWILFAAISTNTSMADRKSQLVRCLRNEIRTKNCLEEHISHNVDRRGTSAWL</sequence>
<organism evidence="1 2">
    <name type="scientific">Strongylus vulgaris</name>
    <name type="common">Blood worm</name>
    <dbReference type="NCBI Taxonomy" id="40348"/>
    <lineage>
        <taxon>Eukaryota</taxon>
        <taxon>Metazoa</taxon>
        <taxon>Ecdysozoa</taxon>
        <taxon>Nematoda</taxon>
        <taxon>Chromadorea</taxon>
        <taxon>Rhabditida</taxon>
        <taxon>Rhabditina</taxon>
        <taxon>Rhabditomorpha</taxon>
        <taxon>Strongyloidea</taxon>
        <taxon>Strongylidae</taxon>
        <taxon>Strongylus</taxon>
    </lineage>
</organism>
<proteinExistence type="predicted"/>